<gene>
    <name evidence="2" type="ORF">IAB44_14015</name>
</gene>
<comment type="caution">
    <text evidence="2">The sequence shown here is derived from an EMBL/GenBank/DDBJ whole genome shotgun (WGS) entry which is preliminary data.</text>
</comment>
<reference evidence="2" key="2">
    <citation type="journal article" date="2021" name="PeerJ">
        <title>Extensive microbial diversity within the chicken gut microbiome revealed by metagenomics and culture.</title>
        <authorList>
            <person name="Gilroy R."/>
            <person name="Ravi A."/>
            <person name="Getino M."/>
            <person name="Pursley I."/>
            <person name="Horton D.L."/>
            <person name="Alikhan N.F."/>
            <person name="Baker D."/>
            <person name="Gharbi K."/>
            <person name="Hall N."/>
            <person name="Watson M."/>
            <person name="Adriaenssens E.M."/>
            <person name="Foster-Nyarko E."/>
            <person name="Jarju S."/>
            <person name="Secka A."/>
            <person name="Antonio M."/>
            <person name="Oren A."/>
            <person name="Chaudhuri R.R."/>
            <person name="La Ragione R."/>
            <person name="Hildebrand F."/>
            <person name="Pallen M.J."/>
        </authorList>
    </citation>
    <scope>NUCLEOTIDE SEQUENCE</scope>
    <source>
        <strain evidence="2">CHK190-19873</strain>
    </source>
</reference>
<evidence type="ECO:0000256" key="1">
    <source>
        <dbReference type="SAM" id="Phobius"/>
    </source>
</evidence>
<protein>
    <submittedName>
        <fullName evidence="2">DUF4190 domain-containing protein</fullName>
    </submittedName>
</protein>
<feature type="transmembrane region" description="Helical" evidence="1">
    <location>
        <begin position="51"/>
        <end position="72"/>
    </location>
</feature>
<organism evidence="2 3">
    <name type="scientific">Candidatus Limivivens intestinipullorum</name>
    <dbReference type="NCBI Taxonomy" id="2840858"/>
    <lineage>
        <taxon>Bacteria</taxon>
        <taxon>Bacillati</taxon>
        <taxon>Bacillota</taxon>
        <taxon>Clostridia</taxon>
        <taxon>Lachnospirales</taxon>
        <taxon>Lachnospiraceae</taxon>
        <taxon>Lachnospiraceae incertae sedis</taxon>
        <taxon>Candidatus Limivivens</taxon>
    </lineage>
</organism>
<evidence type="ECO:0000313" key="2">
    <source>
        <dbReference type="EMBL" id="HIS32639.1"/>
    </source>
</evidence>
<dbReference type="Proteomes" id="UP000823935">
    <property type="component" value="Unassembled WGS sequence"/>
</dbReference>
<dbReference type="AlphaFoldDB" id="A0A9D1EVJ5"/>
<keyword evidence="1" id="KW-0472">Membrane</keyword>
<feature type="transmembrane region" description="Helical" evidence="1">
    <location>
        <begin position="12"/>
        <end position="39"/>
    </location>
</feature>
<keyword evidence="1" id="KW-1133">Transmembrane helix</keyword>
<evidence type="ECO:0000313" key="3">
    <source>
        <dbReference type="Proteomes" id="UP000823935"/>
    </source>
</evidence>
<accession>A0A9D1EVJ5</accession>
<keyword evidence="1" id="KW-0812">Transmembrane</keyword>
<name>A0A9D1EVJ5_9FIRM</name>
<sequence length="85" mass="8318">MEKKSNGAAVASLVLGIIGLCTGWLYGLGCILGIISVVMSAKSKKENGGSGVATAGLVLGILAIVFGAVWLACSICGSAAICASM</sequence>
<proteinExistence type="predicted"/>
<reference evidence="2" key="1">
    <citation type="submission" date="2020-10" db="EMBL/GenBank/DDBJ databases">
        <authorList>
            <person name="Gilroy R."/>
        </authorList>
    </citation>
    <scope>NUCLEOTIDE SEQUENCE</scope>
    <source>
        <strain evidence="2">CHK190-19873</strain>
    </source>
</reference>
<dbReference type="EMBL" id="DVIQ01000092">
    <property type="protein sequence ID" value="HIS32639.1"/>
    <property type="molecule type" value="Genomic_DNA"/>
</dbReference>